<evidence type="ECO:0000313" key="1">
    <source>
        <dbReference type="EMBL" id="EDM76922.1"/>
    </source>
</evidence>
<name>A6GB40_9BACT</name>
<reference evidence="1 2" key="1">
    <citation type="submission" date="2007-06" db="EMBL/GenBank/DDBJ databases">
        <authorList>
            <person name="Shimkets L."/>
            <person name="Ferriera S."/>
            <person name="Johnson J."/>
            <person name="Kravitz S."/>
            <person name="Beeson K."/>
            <person name="Sutton G."/>
            <person name="Rogers Y.-H."/>
            <person name="Friedman R."/>
            <person name="Frazier M."/>
            <person name="Venter J.C."/>
        </authorList>
    </citation>
    <scope>NUCLEOTIDE SEQUENCE [LARGE SCALE GENOMIC DNA]</scope>
    <source>
        <strain evidence="1 2">SIR-1</strain>
    </source>
</reference>
<sequence>MADTAGPEPEQPKQPKRPNVGVFVVAPEPADWLGPVLEVLQARGPVEVFAPWVLPGAVVRLGRRVGFVRRREGHDLPGARGRGWFTAAELLARAFARGKTARTLANRVHMRALADATAALLLGRREAGPPRLVLAPSLGARRSFARARALGSTCVLVEDMPDLDSLVDGLDRMARAHPRASFLRNHRPRARDHARQRAERWQSDVIAVRGRVAWQRLGDAKERVAIPQEPSRATHRSGLAIAFAGPPLARCGSTQLPALLEALPGRELRVQPGPAAEPSGLLEHPRVRVDRSLDGVGVVLSLSPLESHPSAVTAALERGIPVVGTLASTGLLEPASVRAVEPGDTAATVRAIEAALAGEGPSPRAWLPPRSLLEWLD</sequence>
<dbReference type="eggNOG" id="COG0438">
    <property type="taxonomic scope" value="Bacteria"/>
</dbReference>
<proteinExistence type="predicted"/>
<evidence type="ECO:0000313" key="2">
    <source>
        <dbReference type="Proteomes" id="UP000005801"/>
    </source>
</evidence>
<protein>
    <submittedName>
        <fullName evidence="1">Uncharacterized protein</fullName>
    </submittedName>
</protein>
<dbReference type="Proteomes" id="UP000005801">
    <property type="component" value="Unassembled WGS sequence"/>
</dbReference>
<dbReference type="RefSeq" id="WP_006973931.1">
    <property type="nucleotide sequence ID" value="NZ_ABCS01000055.1"/>
</dbReference>
<accession>A6GB40</accession>
<dbReference type="OrthoDB" id="5500259at2"/>
<dbReference type="STRING" id="391625.PPSIR1_37574"/>
<keyword evidence="2" id="KW-1185">Reference proteome</keyword>
<gene>
    <name evidence="1" type="ORF">PPSIR1_37574</name>
</gene>
<comment type="caution">
    <text evidence="1">The sequence shown here is derived from an EMBL/GenBank/DDBJ whole genome shotgun (WGS) entry which is preliminary data.</text>
</comment>
<dbReference type="AlphaFoldDB" id="A6GB40"/>
<dbReference type="EMBL" id="ABCS01000055">
    <property type="protein sequence ID" value="EDM76922.1"/>
    <property type="molecule type" value="Genomic_DNA"/>
</dbReference>
<organism evidence="1 2">
    <name type="scientific">Plesiocystis pacifica SIR-1</name>
    <dbReference type="NCBI Taxonomy" id="391625"/>
    <lineage>
        <taxon>Bacteria</taxon>
        <taxon>Pseudomonadati</taxon>
        <taxon>Myxococcota</taxon>
        <taxon>Polyangia</taxon>
        <taxon>Nannocystales</taxon>
        <taxon>Nannocystaceae</taxon>
        <taxon>Plesiocystis</taxon>
    </lineage>
</organism>